<dbReference type="EMBL" id="UINC01127241">
    <property type="protein sequence ID" value="SVD06230.1"/>
    <property type="molecule type" value="Genomic_DNA"/>
</dbReference>
<name>A0A382S8K7_9ZZZZ</name>
<gene>
    <name evidence="5" type="ORF">METZ01_LOCUS359084</name>
</gene>
<protein>
    <recommendedName>
        <fullName evidence="4">Bacteriophage T4 Gp32 single-stranded DNA-binding domain-containing protein</fullName>
    </recommendedName>
</protein>
<dbReference type="InterPro" id="IPR012339">
    <property type="entry name" value="Phage_T4_Gp32_ssDNA-bd"/>
</dbReference>
<proteinExistence type="predicted"/>
<feature type="domain" description="Bacteriophage T4 Gp32 single-stranded DNA-binding" evidence="4">
    <location>
        <begin position="4"/>
        <end position="46"/>
    </location>
</feature>
<evidence type="ECO:0000256" key="2">
    <source>
        <dbReference type="ARBA" id="ARBA00023109"/>
    </source>
</evidence>
<evidence type="ECO:0000313" key="5">
    <source>
        <dbReference type="EMBL" id="SVD06230.1"/>
    </source>
</evidence>
<sequence length="106" mass="11867">FENPSPLDDEESKMEEVWKTEHSLEEFTNEKNFKSYADLKEKLDRVLGLTTTTPENQFPSTPKDDAPFDGGKPMTAEQAAVTPPVAETAGDTDSEYSYFAKLAEQD</sequence>
<dbReference type="GO" id="GO:0003697">
    <property type="term" value="F:single-stranded DNA binding"/>
    <property type="evidence" value="ECO:0007669"/>
    <property type="project" value="InterPro"/>
</dbReference>
<dbReference type="Gene3D" id="3.90.198.10">
    <property type="entry name" value="Replication Fork Single-Stranded Dna Binding Protein"/>
    <property type="match status" value="1"/>
</dbReference>
<dbReference type="InterPro" id="IPR012340">
    <property type="entry name" value="NA-bd_OB-fold"/>
</dbReference>
<feature type="region of interest" description="Disordered" evidence="3">
    <location>
        <begin position="50"/>
        <end position="92"/>
    </location>
</feature>
<dbReference type="SUPFAM" id="SSF50249">
    <property type="entry name" value="Nucleic acid-binding proteins"/>
    <property type="match status" value="1"/>
</dbReference>
<organism evidence="5">
    <name type="scientific">marine metagenome</name>
    <dbReference type="NCBI Taxonomy" id="408172"/>
    <lineage>
        <taxon>unclassified sequences</taxon>
        <taxon>metagenomes</taxon>
        <taxon>ecological metagenomes</taxon>
    </lineage>
</organism>
<feature type="compositionally biased region" description="Polar residues" evidence="3">
    <location>
        <begin position="50"/>
        <end position="60"/>
    </location>
</feature>
<evidence type="ECO:0000256" key="1">
    <source>
        <dbReference type="ARBA" id="ARBA00022491"/>
    </source>
</evidence>
<keyword evidence="2" id="KW-1194">Viral DNA replication</keyword>
<evidence type="ECO:0000259" key="4">
    <source>
        <dbReference type="Pfam" id="PF08804"/>
    </source>
</evidence>
<dbReference type="Pfam" id="PF08804">
    <property type="entry name" value="gp32"/>
    <property type="match status" value="1"/>
</dbReference>
<keyword evidence="1" id="KW-0678">Repressor</keyword>
<dbReference type="GO" id="GO:0039693">
    <property type="term" value="P:viral DNA genome replication"/>
    <property type="evidence" value="ECO:0007669"/>
    <property type="project" value="UniProtKB-KW"/>
</dbReference>
<dbReference type="AlphaFoldDB" id="A0A382S8K7"/>
<dbReference type="InterPro" id="IPR044947">
    <property type="entry name" value="Phage_T4_Gp32_ssDNA-bd_sf"/>
</dbReference>
<reference evidence="5" key="1">
    <citation type="submission" date="2018-05" db="EMBL/GenBank/DDBJ databases">
        <authorList>
            <person name="Lanie J.A."/>
            <person name="Ng W.-L."/>
            <person name="Kazmierczak K.M."/>
            <person name="Andrzejewski T.M."/>
            <person name="Davidsen T.M."/>
            <person name="Wayne K.J."/>
            <person name="Tettelin H."/>
            <person name="Glass J.I."/>
            <person name="Rusch D."/>
            <person name="Podicherti R."/>
            <person name="Tsui H.-C.T."/>
            <person name="Winkler M.E."/>
        </authorList>
    </citation>
    <scope>NUCLEOTIDE SEQUENCE</scope>
</reference>
<feature type="non-terminal residue" evidence="5">
    <location>
        <position position="1"/>
    </location>
</feature>
<keyword evidence="2" id="KW-0235">DNA replication</keyword>
<evidence type="ECO:0000256" key="3">
    <source>
        <dbReference type="SAM" id="MobiDB-lite"/>
    </source>
</evidence>
<accession>A0A382S8K7</accession>